<protein>
    <recommendedName>
        <fullName evidence="1">MmgE/PrpD C-terminal domain-containing protein</fullName>
    </recommendedName>
</protein>
<dbReference type="EMBL" id="BARW01038102">
    <property type="protein sequence ID" value="GAJ20459.1"/>
    <property type="molecule type" value="Genomic_DNA"/>
</dbReference>
<dbReference type="Pfam" id="PF19305">
    <property type="entry name" value="MmgE_PrpD_C"/>
    <property type="match status" value="1"/>
</dbReference>
<dbReference type="SUPFAM" id="SSF103378">
    <property type="entry name" value="2-methylcitrate dehydratase PrpD"/>
    <property type="match status" value="1"/>
</dbReference>
<dbReference type="InterPro" id="IPR045337">
    <property type="entry name" value="MmgE_PrpD_C"/>
</dbReference>
<evidence type="ECO:0000259" key="1">
    <source>
        <dbReference type="Pfam" id="PF19305"/>
    </source>
</evidence>
<accession>X1USN6</accession>
<name>X1USN6_9ZZZZ</name>
<evidence type="ECO:0000313" key="2">
    <source>
        <dbReference type="EMBL" id="GAJ20459.1"/>
    </source>
</evidence>
<proteinExistence type="predicted"/>
<reference evidence="2" key="1">
    <citation type="journal article" date="2014" name="Front. Microbiol.">
        <title>High frequency of phylogenetically diverse reductive dehalogenase-homologous genes in deep subseafloor sedimentary metagenomes.</title>
        <authorList>
            <person name="Kawai M."/>
            <person name="Futagami T."/>
            <person name="Toyoda A."/>
            <person name="Takaki Y."/>
            <person name="Nishi S."/>
            <person name="Hori S."/>
            <person name="Arai W."/>
            <person name="Tsubouchi T."/>
            <person name="Morono Y."/>
            <person name="Uchiyama I."/>
            <person name="Ito T."/>
            <person name="Fujiyama A."/>
            <person name="Inagaki F."/>
            <person name="Takami H."/>
        </authorList>
    </citation>
    <scope>NUCLEOTIDE SEQUENCE</scope>
    <source>
        <strain evidence="2">Expedition CK06-06</strain>
    </source>
</reference>
<feature type="domain" description="MmgE/PrpD C-terminal" evidence="1">
    <location>
        <begin position="2"/>
        <end position="61"/>
    </location>
</feature>
<dbReference type="GO" id="GO:0016829">
    <property type="term" value="F:lyase activity"/>
    <property type="evidence" value="ECO:0007669"/>
    <property type="project" value="InterPro"/>
</dbReference>
<organism evidence="2">
    <name type="scientific">marine sediment metagenome</name>
    <dbReference type="NCBI Taxonomy" id="412755"/>
    <lineage>
        <taxon>unclassified sequences</taxon>
        <taxon>metagenomes</taxon>
        <taxon>ecological metagenomes</taxon>
    </lineage>
</organism>
<dbReference type="PANTHER" id="PTHR16943:SF8">
    <property type="entry name" value="2-METHYLCITRATE DEHYDRATASE"/>
    <property type="match status" value="1"/>
</dbReference>
<dbReference type="AlphaFoldDB" id="X1USN6"/>
<dbReference type="PANTHER" id="PTHR16943">
    <property type="entry name" value="2-METHYLCITRATE DEHYDRATASE-RELATED"/>
    <property type="match status" value="1"/>
</dbReference>
<sequence length="79" mass="9149">RWPASVEIVTKDGRHFSTRIDYPKGDPENPLSWEELVQKFDELSSPVLSEDRRNKTISRVRSLETEENISNLTSLLSTF</sequence>
<dbReference type="InterPro" id="IPR036148">
    <property type="entry name" value="MmgE/PrpD_sf"/>
</dbReference>
<comment type="caution">
    <text evidence="2">The sequence shown here is derived from an EMBL/GenBank/DDBJ whole genome shotgun (WGS) entry which is preliminary data.</text>
</comment>
<gene>
    <name evidence="2" type="ORF">S12H4_58599</name>
</gene>
<feature type="non-terminal residue" evidence="2">
    <location>
        <position position="1"/>
    </location>
</feature>
<dbReference type="InterPro" id="IPR005656">
    <property type="entry name" value="MmgE_PrpD"/>
</dbReference>